<gene>
    <name evidence="1" type="ORF">STCU_12032</name>
</gene>
<dbReference type="Proteomes" id="UP000015354">
    <property type="component" value="Unassembled WGS sequence"/>
</dbReference>
<organism evidence="1 2">
    <name type="scientific">Strigomonas culicis</name>
    <dbReference type="NCBI Taxonomy" id="28005"/>
    <lineage>
        <taxon>Eukaryota</taxon>
        <taxon>Discoba</taxon>
        <taxon>Euglenozoa</taxon>
        <taxon>Kinetoplastea</taxon>
        <taxon>Metakinetoplastina</taxon>
        <taxon>Trypanosomatida</taxon>
        <taxon>Trypanosomatidae</taxon>
        <taxon>Strigomonadinae</taxon>
        <taxon>Strigomonas</taxon>
    </lineage>
</organism>
<accession>S9TBM6</accession>
<proteinExistence type="predicted"/>
<evidence type="ECO:0000313" key="1">
    <source>
        <dbReference type="EMBL" id="EPY15427.1"/>
    </source>
</evidence>
<comment type="caution">
    <text evidence="1">The sequence shown here is derived from an EMBL/GenBank/DDBJ whole genome shotgun (WGS) entry which is preliminary data.</text>
</comment>
<sequence length="80" mass="8020">MACEVCEGNYKLFVDNVTCTYMACKVPNCDVCVTENDTLCETCGTGYALGEAGCSAGNASSTLPLVTIVGIAVGGVGGSP</sequence>
<dbReference type="AlphaFoldDB" id="S9TBM6"/>
<dbReference type="OrthoDB" id="300641at2759"/>
<name>S9TBM6_9TRYP</name>
<dbReference type="EMBL" id="ATMH01012103">
    <property type="protein sequence ID" value="EPY15427.1"/>
    <property type="molecule type" value="Genomic_DNA"/>
</dbReference>
<protein>
    <recommendedName>
        <fullName evidence="3">Surface antigen-like protein</fullName>
    </recommendedName>
</protein>
<evidence type="ECO:0000313" key="2">
    <source>
        <dbReference type="Proteomes" id="UP000015354"/>
    </source>
</evidence>
<keyword evidence="2" id="KW-1185">Reference proteome</keyword>
<reference evidence="1 2" key="1">
    <citation type="journal article" date="2013" name="PLoS ONE">
        <title>Predicting the Proteins of Angomonas deanei, Strigomonas culicis and Their Respective Endosymbionts Reveals New Aspects of the Trypanosomatidae Family.</title>
        <authorList>
            <person name="Motta M.C."/>
            <person name="Martins A.C."/>
            <person name="de Souza S.S."/>
            <person name="Catta-Preta C.M."/>
            <person name="Silva R."/>
            <person name="Klein C.C."/>
            <person name="de Almeida L.G."/>
            <person name="de Lima Cunha O."/>
            <person name="Ciapina L.P."/>
            <person name="Brocchi M."/>
            <person name="Colabardini A.C."/>
            <person name="de Araujo Lima B."/>
            <person name="Machado C.R."/>
            <person name="de Almeida Soares C.M."/>
            <person name="Probst C.M."/>
            <person name="de Menezes C.B."/>
            <person name="Thompson C.E."/>
            <person name="Bartholomeu D.C."/>
            <person name="Gradia D.F."/>
            <person name="Pavoni D.P."/>
            <person name="Grisard E.C."/>
            <person name="Fantinatti-Garboggini F."/>
            <person name="Marchini F.K."/>
            <person name="Rodrigues-Luiz G.F."/>
            <person name="Wagner G."/>
            <person name="Goldman G.H."/>
            <person name="Fietto J.L."/>
            <person name="Elias M.C."/>
            <person name="Goldman M.H."/>
            <person name="Sagot M.F."/>
            <person name="Pereira M."/>
            <person name="Stoco P.H."/>
            <person name="de Mendonca-Neto R.P."/>
            <person name="Teixeira S.M."/>
            <person name="Maciel T.E."/>
            <person name="de Oliveira Mendes T.A."/>
            <person name="Urmenyi T.P."/>
            <person name="de Souza W."/>
            <person name="Schenkman S."/>
            <person name="de Vasconcelos A.T."/>
        </authorList>
    </citation>
    <scope>NUCLEOTIDE SEQUENCE [LARGE SCALE GENOMIC DNA]</scope>
</reference>
<evidence type="ECO:0008006" key="3">
    <source>
        <dbReference type="Google" id="ProtNLM"/>
    </source>
</evidence>